<dbReference type="RefSeq" id="WP_208017838.1">
    <property type="nucleotide sequence ID" value="NZ_JAGDQJ010000013.1"/>
</dbReference>
<accession>A0ABS3NZR1</accession>
<organism evidence="2 3">
    <name type="scientific">Bacillus arachidis</name>
    <dbReference type="NCBI Taxonomy" id="2819290"/>
    <lineage>
        <taxon>Bacteria</taxon>
        <taxon>Bacillati</taxon>
        <taxon>Bacillota</taxon>
        <taxon>Bacilli</taxon>
        <taxon>Bacillales</taxon>
        <taxon>Bacillaceae</taxon>
        <taxon>Bacillus</taxon>
    </lineage>
</organism>
<dbReference type="PANTHER" id="PTHR34203:SF15">
    <property type="entry name" value="SLL1173 PROTEIN"/>
    <property type="match status" value="1"/>
</dbReference>
<evidence type="ECO:0000313" key="2">
    <source>
        <dbReference type="EMBL" id="MBO1626026.1"/>
    </source>
</evidence>
<name>A0ABS3NZR1_9BACI</name>
<dbReference type="PANTHER" id="PTHR34203">
    <property type="entry name" value="METHYLTRANSFERASE, FKBM FAMILY PROTEIN"/>
    <property type="match status" value="1"/>
</dbReference>
<dbReference type="InterPro" id="IPR006342">
    <property type="entry name" value="FkbM_mtfrase"/>
</dbReference>
<dbReference type="GO" id="GO:0008168">
    <property type="term" value="F:methyltransferase activity"/>
    <property type="evidence" value="ECO:0007669"/>
    <property type="project" value="UniProtKB-KW"/>
</dbReference>
<dbReference type="GO" id="GO:0032259">
    <property type="term" value="P:methylation"/>
    <property type="evidence" value="ECO:0007669"/>
    <property type="project" value="UniProtKB-KW"/>
</dbReference>
<dbReference type="SUPFAM" id="SSF53335">
    <property type="entry name" value="S-adenosyl-L-methionine-dependent methyltransferases"/>
    <property type="match status" value="1"/>
</dbReference>
<dbReference type="Proteomes" id="UP000677611">
    <property type="component" value="Unassembled WGS sequence"/>
</dbReference>
<proteinExistence type="predicted"/>
<dbReference type="NCBIfam" id="TIGR01444">
    <property type="entry name" value="fkbM_fam"/>
    <property type="match status" value="1"/>
</dbReference>
<gene>
    <name evidence="2" type="ORF">J4P90_12370</name>
</gene>
<feature type="domain" description="Methyltransferase FkbM" evidence="1">
    <location>
        <begin position="196"/>
        <end position="337"/>
    </location>
</feature>
<sequence length="361" mass="42546">MFTIIDKKPEMLRRKAGLFSMLYDTSIPKYIMGRNDYAKQVINVFAKNKIQLVGIIDDYTSETEYNGFPIFKSSDITQDSLVISCVINGRMITAINNLRENNISYILTYFDLVLYDEKNFLQVKFCENNIIDIEKNIEQYRWLYTILDDDVSRQTLIHIINFRYNFDIEALRMFQFHLEDQYYDVVQFSNKETFVDCGAYDGMTTKRFIELNPDYKSIYVFEPLPEHYAKTCTVLQGNPNIYIKQFATYHENTIQTFNSQKASASGLSAEGNIKVKAVRLDDTIQEKVTYMKLDVEGAEYETLIGAKRLIQTYKPKLAVCVYHNQEDFWRIPRLLLQYNSNYRIVLRHYTEGILETVMYFL</sequence>
<comment type="caution">
    <text evidence="2">The sequence shown here is derived from an EMBL/GenBank/DDBJ whole genome shotgun (WGS) entry which is preliminary data.</text>
</comment>
<keyword evidence="2" id="KW-0808">Transferase</keyword>
<dbReference type="Pfam" id="PF05050">
    <property type="entry name" value="Methyltransf_21"/>
    <property type="match status" value="1"/>
</dbReference>
<evidence type="ECO:0000313" key="3">
    <source>
        <dbReference type="Proteomes" id="UP000677611"/>
    </source>
</evidence>
<evidence type="ECO:0000259" key="1">
    <source>
        <dbReference type="Pfam" id="PF05050"/>
    </source>
</evidence>
<dbReference type="InterPro" id="IPR029063">
    <property type="entry name" value="SAM-dependent_MTases_sf"/>
</dbReference>
<keyword evidence="2" id="KW-0489">Methyltransferase</keyword>
<dbReference type="InterPro" id="IPR052514">
    <property type="entry name" value="SAM-dependent_MTase"/>
</dbReference>
<dbReference type="EMBL" id="JAGDQJ010000013">
    <property type="protein sequence ID" value="MBO1626026.1"/>
    <property type="molecule type" value="Genomic_DNA"/>
</dbReference>
<keyword evidence="3" id="KW-1185">Reference proteome</keyword>
<protein>
    <submittedName>
        <fullName evidence="2">FkbM family methyltransferase</fullName>
    </submittedName>
</protein>
<dbReference type="Gene3D" id="3.40.50.150">
    <property type="entry name" value="Vaccinia Virus protein VP39"/>
    <property type="match status" value="1"/>
</dbReference>
<reference evidence="2 3" key="1">
    <citation type="submission" date="2021-03" db="EMBL/GenBank/DDBJ databases">
        <title>Identification of novel Bacillus strains.</title>
        <authorList>
            <person name="Xiao Z."/>
            <person name="Li Y."/>
            <person name="Shen J."/>
        </authorList>
    </citation>
    <scope>NUCLEOTIDE SEQUENCE [LARGE SCALE GENOMIC DNA]</scope>
    <source>
        <strain evidence="2 3">SY8</strain>
    </source>
</reference>